<reference evidence="2" key="2">
    <citation type="submission" date="2015-08" db="UniProtKB">
        <authorList>
            <consortium name="WormBaseParasite"/>
        </authorList>
    </citation>
    <scope>IDENTIFICATION</scope>
</reference>
<name>A0A0K0F7A4_STRVS</name>
<sequence>MVFSSSDSDSNDSFFDMGNNQCKNCKICNQTKNKTMKDDPSSEKNIVKMSEKTKRRIKNIDMLQDILVNKMEELIYDEQFIEADIFKQNIQLLEENKISIHKVLQNVDESIERLEFKKANDFTENFKELMANCINFNEIKKYLDKEEKRKIRELVSD</sequence>
<proteinExistence type="predicted"/>
<accession>A0A0K0F7A4</accession>
<dbReference type="AlphaFoldDB" id="A0A0K0F7A4"/>
<dbReference type="Proteomes" id="UP000035680">
    <property type="component" value="Unassembled WGS sequence"/>
</dbReference>
<protein>
    <submittedName>
        <fullName evidence="2">Uncharacterized protein</fullName>
    </submittedName>
</protein>
<keyword evidence="1" id="KW-1185">Reference proteome</keyword>
<organism evidence="1 2">
    <name type="scientific">Strongyloides venezuelensis</name>
    <name type="common">Threadworm</name>
    <dbReference type="NCBI Taxonomy" id="75913"/>
    <lineage>
        <taxon>Eukaryota</taxon>
        <taxon>Metazoa</taxon>
        <taxon>Ecdysozoa</taxon>
        <taxon>Nematoda</taxon>
        <taxon>Chromadorea</taxon>
        <taxon>Rhabditida</taxon>
        <taxon>Tylenchina</taxon>
        <taxon>Panagrolaimomorpha</taxon>
        <taxon>Strongyloidoidea</taxon>
        <taxon>Strongyloididae</taxon>
        <taxon>Strongyloides</taxon>
    </lineage>
</organism>
<reference evidence="1" key="1">
    <citation type="submission" date="2014-07" db="EMBL/GenBank/DDBJ databases">
        <authorList>
            <person name="Martin A.A"/>
            <person name="De Silva N."/>
        </authorList>
    </citation>
    <scope>NUCLEOTIDE SEQUENCE</scope>
</reference>
<evidence type="ECO:0000313" key="1">
    <source>
        <dbReference type="Proteomes" id="UP000035680"/>
    </source>
</evidence>
<evidence type="ECO:0000313" key="2">
    <source>
        <dbReference type="WBParaSite" id="SVE_0470000.1"/>
    </source>
</evidence>
<dbReference type="WBParaSite" id="SVE_0470000.1">
    <property type="protein sequence ID" value="SVE_0470000.1"/>
    <property type="gene ID" value="SVE_0470000"/>
</dbReference>